<feature type="domain" description="Gliding motility-associated protein GldM C-terminal" evidence="2">
    <location>
        <begin position="442"/>
        <end position="551"/>
    </location>
</feature>
<dbReference type="AlphaFoldDB" id="U2QNP7"/>
<sequence length="552" mass="60606">MCRPPEASKGSSVQVSRHGLHAPSPSISHPSHTISMAIKKRPVSPRQKMINLMYVVLMAMLALNVSTEVLDGFSLVEDSLNRTTANASAENSALYEDFASQMKSNPQKVQAWFDKATAVKRMSDSLYLFAQQLKEAIVKEADGRDGDVRNIRHKDDLEAASQIMLSPLTGQGGRLRRAIDAYRERILTMVTDPMQRRIIADNLSTKLPRQQRTVGRNWQQYMFEDMPVAAAVTLLSKLQSDVRHAEGEVLHTLVANIDVKDIRVNKLNAFVIPEKTTLYPGETFSASIVMAAVDTTLQPRIFINGSRVDTRGGRYSFSVGGVGQHSFSGYMLMQNGAGDLLRRPFTQKYEVIPLPMGATVAADMMNVLYAGYQNPVSVSVPGVPQSTVHVSMTGGSLTAKGNGRFTAVPAGVGKDVTFHVSATDKGRTRDMGSYAFKVRKLPDPTPYLALGGDRFKGGPLSKGSLLSLHHVNAAIDDGLLDIEFRVLNFETVFYDNMGNAVPMVGNGPNFSERQLEAFRKLSRNRRFYVKVTAQGPDGIVRKLPGAMEVIVR</sequence>
<evidence type="ECO:0000313" key="7">
    <source>
        <dbReference type="Proteomes" id="UP000016648"/>
    </source>
</evidence>
<accession>U2QNP7</accession>
<feature type="domain" description="Gliding motility-associated protein GldM N-terminal" evidence="3">
    <location>
        <begin position="68"/>
        <end position="255"/>
    </location>
</feature>
<keyword evidence="7" id="KW-1185">Reference proteome</keyword>
<dbReference type="Proteomes" id="UP000016648">
    <property type="component" value="Unassembled WGS sequence"/>
</dbReference>
<evidence type="ECO:0000259" key="4">
    <source>
        <dbReference type="Pfam" id="PF21601"/>
    </source>
</evidence>
<dbReference type="Pfam" id="PF21601">
    <property type="entry name" value="GldM_2nd"/>
    <property type="match status" value="1"/>
</dbReference>
<feature type="region of interest" description="Disordered" evidence="1">
    <location>
        <begin position="1"/>
        <end position="31"/>
    </location>
</feature>
<feature type="domain" description="Gliding motility-associated protein GldM second immunoglobulin-like" evidence="5">
    <location>
        <begin position="358"/>
        <end position="439"/>
    </location>
</feature>
<dbReference type="InterPro" id="IPR019859">
    <property type="entry name" value="Motility-assoc_prot_GldM"/>
</dbReference>
<comment type="caution">
    <text evidence="6">The sequence shown here is derived from an EMBL/GenBank/DDBJ whole genome shotgun (WGS) entry which is preliminary data.</text>
</comment>
<name>U2QNP7_9BACT</name>
<feature type="domain" description="Gliding motility-associated protein GldM first immunoglobulin-like" evidence="4">
    <location>
        <begin position="259"/>
        <end position="353"/>
    </location>
</feature>
<reference evidence="6 7" key="1">
    <citation type="submission" date="2013-08" db="EMBL/GenBank/DDBJ databases">
        <authorList>
            <person name="Durkin A.S."/>
            <person name="Haft D.R."/>
            <person name="McCorrison J."/>
            <person name="Torralba M."/>
            <person name="Gillis M."/>
            <person name="Haft D.H."/>
            <person name="Methe B."/>
            <person name="Sutton G."/>
            <person name="Nelson K.E."/>
        </authorList>
    </citation>
    <scope>NUCLEOTIDE SEQUENCE [LARGE SCALE GENOMIC DNA]</scope>
    <source>
        <strain evidence="6 7">F0067</strain>
    </source>
</reference>
<dbReference type="InterPro" id="IPR048405">
    <property type="entry name" value="GldM_Ig-like-1"/>
</dbReference>
<proteinExistence type="predicted"/>
<evidence type="ECO:0000259" key="3">
    <source>
        <dbReference type="Pfam" id="PF12081"/>
    </source>
</evidence>
<evidence type="ECO:0000259" key="5">
    <source>
        <dbReference type="Pfam" id="PF21602"/>
    </source>
</evidence>
<gene>
    <name evidence="6" type="primary">gldM</name>
    <name evidence="6" type="ORF">HMPREF9135_2191</name>
</gene>
<evidence type="ECO:0000313" key="6">
    <source>
        <dbReference type="EMBL" id="ERK40402.1"/>
    </source>
</evidence>
<evidence type="ECO:0000256" key="1">
    <source>
        <dbReference type="SAM" id="MobiDB-lite"/>
    </source>
</evidence>
<evidence type="ECO:0000259" key="2">
    <source>
        <dbReference type="Pfam" id="PF12080"/>
    </source>
</evidence>
<dbReference type="Pfam" id="PF21602">
    <property type="entry name" value="GldM_3rd"/>
    <property type="match status" value="1"/>
</dbReference>
<dbReference type="InterPro" id="IPR022720">
    <property type="entry name" value="Motility-assoc_prot_GldM_N"/>
</dbReference>
<dbReference type="InterPro" id="IPR048406">
    <property type="entry name" value="GldM_Ig-like-2"/>
</dbReference>
<dbReference type="NCBIfam" id="TIGR03517">
    <property type="entry name" value="GldM_gliding"/>
    <property type="match status" value="1"/>
</dbReference>
<dbReference type="EMBL" id="AWEY01000006">
    <property type="protein sequence ID" value="ERK40402.1"/>
    <property type="molecule type" value="Genomic_DNA"/>
</dbReference>
<dbReference type="Pfam" id="PF12080">
    <property type="entry name" value="GldM_4th"/>
    <property type="match status" value="1"/>
</dbReference>
<dbReference type="InterPro" id="IPR022719">
    <property type="entry name" value="Motility-assoc_prot_GldM_C"/>
</dbReference>
<dbReference type="Pfam" id="PF12081">
    <property type="entry name" value="GldM_1st"/>
    <property type="match status" value="1"/>
</dbReference>
<organism evidence="6 7">
    <name type="scientific">Segatella baroniae F0067</name>
    <dbReference type="NCBI Taxonomy" id="1115809"/>
    <lineage>
        <taxon>Bacteria</taxon>
        <taxon>Pseudomonadati</taxon>
        <taxon>Bacteroidota</taxon>
        <taxon>Bacteroidia</taxon>
        <taxon>Bacteroidales</taxon>
        <taxon>Prevotellaceae</taxon>
        <taxon>Segatella</taxon>
    </lineage>
</organism>
<protein>
    <submittedName>
        <fullName evidence="6">Gliding motility-associated protein GldM</fullName>
    </submittedName>
</protein>
<dbReference type="PATRIC" id="fig|1115809.3.peg.215"/>